<dbReference type="KEGG" id="eel:EUBELI_01824"/>
<evidence type="ECO:0000313" key="2">
    <source>
        <dbReference type="EMBL" id="ACR72813.1"/>
    </source>
</evidence>
<accession>C4Z3Y8</accession>
<dbReference type="EMBL" id="CP001104">
    <property type="protein sequence ID" value="ACR72813.1"/>
    <property type="molecule type" value="Genomic_DNA"/>
</dbReference>
<proteinExistence type="predicted"/>
<dbReference type="eggNOG" id="ENOG502Z8CW">
    <property type="taxonomic scope" value="Bacteria"/>
</dbReference>
<name>C4Z3Y8_LACE2</name>
<evidence type="ECO:0008006" key="4">
    <source>
        <dbReference type="Google" id="ProtNLM"/>
    </source>
</evidence>
<evidence type="ECO:0000256" key="1">
    <source>
        <dbReference type="SAM" id="Phobius"/>
    </source>
</evidence>
<organism evidence="2 3">
    <name type="scientific">Lachnospira eligens (strain ATCC 27750 / DSM 3376 / VPI C15-48 / C15-B4)</name>
    <name type="common">Eubacterium eligens</name>
    <dbReference type="NCBI Taxonomy" id="515620"/>
    <lineage>
        <taxon>Bacteria</taxon>
        <taxon>Bacillati</taxon>
        <taxon>Bacillota</taxon>
        <taxon>Clostridia</taxon>
        <taxon>Lachnospirales</taxon>
        <taxon>Lachnospiraceae</taxon>
        <taxon>Lachnospira</taxon>
    </lineage>
</organism>
<reference evidence="2 3" key="1">
    <citation type="journal article" date="2009" name="Proc. Natl. Acad. Sci. U.S.A.">
        <title>Characterizing a model human gut microbiota composed of members of its two dominant bacterial phyla.</title>
        <authorList>
            <person name="Mahowald M.A."/>
            <person name="Rey F.E."/>
            <person name="Seedorf H."/>
            <person name="Turnbaugh P.J."/>
            <person name="Fulton R.S."/>
            <person name="Wollam A."/>
            <person name="Shah N."/>
            <person name="Wang C."/>
            <person name="Magrini V."/>
            <person name="Wilson R.K."/>
            <person name="Cantarel B.L."/>
            <person name="Coutinho P.M."/>
            <person name="Henrissat B."/>
            <person name="Crock L.W."/>
            <person name="Russell A."/>
            <person name="Verberkmoes N.C."/>
            <person name="Hettich R.L."/>
            <person name="Gordon J.I."/>
        </authorList>
    </citation>
    <scope>NUCLEOTIDE SEQUENCE [LARGE SCALE GENOMIC DNA]</scope>
    <source>
        <strain evidence="3">ATCC 27750 / DSM 3376 / VPI C15-48 / C15-B4</strain>
    </source>
</reference>
<keyword evidence="1" id="KW-1133">Transmembrane helix</keyword>
<keyword evidence="3" id="KW-1185">Reference proteome</keyword>
<gene>
    <name evidence="2" type="ordered locus">EUBELI_01824</name>
</gene>
<sequence>MGITFMKNIDNIDKTSTKYKQYLIKKGALVKIIIFMAMLVFGTFVSLMIPLRPSESVTEKRKLSSFPQFSMESFLDGTYFSGVDTWFSDTFPGRDGFITCNERMTGLYGIRKNLIHGEVIKGDEIPDADIDENEFDYIENIVSERMTESQDSDKEINYSYDNSVIVNPDEIGNDVEPDTIGTNASAKTGESLGSVYVLGDSAYDYYSFSNSISDEYVAIVNNMAQVLKGKATVYDMIIPTAIDITLDDATRNSINSSNQRKAILYMYSKMNRNVGKCYIYELMRSHRNEYIYFRTDHHWTALGAYYAYTAFMAQLGKNAYSLDSFKEHDMGTFVGSYYTQTRVTSLSNHPDTLYAYEPFSTNALKMINNENDFVDYNIITDVSKWNKTSKYSTFIGGDNAYTEINNPDVTDGSSVLVIKESFGNAMIPFLVENFENVYVVDYRYFNGTITELVDNKGIENVVFVNNISITSTRDRIDELKTISK</sequence>
<dbReference type="HOGENOM" id="CLU_031022_1_0_9"/>
<dbReference type="Proteomes" id="UP000001476">
    <property type="component" value="Chromosome"/>
</dbReference>
<dbReference type="STRING" id="515620.EUBELI_01824"/>
<evidence type="ECO:0000313" key="3">
    <source>
        <dbReference type="Proteomes" id="UP000001476"/>
    </source>
</evidence>
<dbReference type="Pfam" id="PF14286">
    <property type="entry name" value="DHHW"/>
    <property type="match status" value="1"/>
</dbReference>
<feature type="transmembrane region" description="Helical" evidence="1">
    <location>
        <begin position="28"/>
        <end position="51"/>
    </location>
</feature>
<protein>
    <recommendedName>
        <fullName evidence="4">DHHW protein</fullName>
    </recommendedName>
</protein>
<keyword evidence="1" id="KW-0472">Membrane</keyword>
<dbReference type="InterPro" id="IPR025945">
    <property type="entry name" value="DHHW"/>
</dbReference>
<keyword evidence="1" id="KW-0812">Transmembrane</keyword>
<dbReference type="AlphaFoldDB" id="C4Z3Y8"/>